<evidence type="ECO:0000313" key="6">
    <source>
        <dbReference type="EMBL" id="SIS54467.1"/>
    </source>
</evidence>
<dbReference type="PANTHER" id="PTHR42988">
    <property type="entry name" value="PHOSPHOHYDROLASE"/>
    <property type="match status" value="1"/>
</dbReference>
<sequence length="268" mass="30214">MFQLTSAETLRIVQVTDTHLFGDIGGKLLGVPTYDSMHAVLSQLDAFPFQADAMLVTGDLSQDGSEQSYRLLDDAMARFGAPVFWLPGNHDEPRNLEKVGRERDHLHKVIRSEHWQIVMLDSQVEGAVFGQLKQEELNMLERALTERDDLHTLVCLHHHPIPMNSEWMDNIGLRNRQALMDILSTHDNAKGVLWGHVHQSCDGYVNGVRLMSTPSTCIQFEPQTSGFSLDEAAPGFRWLELHKDGRISTGVERLSHVSFAVDRTQTGY</sequence>
<dbReference type="GO" id="GO:0046872">
    <property type="term" value="F:metal ion binding"/>
    <property type="evidence" value="ECO:0007669"/>
    <property type="project" value="UniProtKB-KW"/>
</dbReference>
<evidence type="ECO:0000256" key="1">
    <source>
        <dbReference type="ARBA" id="ARBA00022723"/>
    </source>
</evidence>
<reference evidence="7" key="1">
    <citation type="submission" date="2017-01" db="EMBL/GenBank/DDBJ databases">
        <authorList>
            <person name="Varghese N."/>
            <person name="Submissions S."/>
        </authorList>
    </citation>
    <scope>NUCLEOTIDE SEQUENCE [LARGE SCALE GENOMIC DNA]</scope>
    <source>
        <strain evidence="7">DSM 24913</strain>
    </source>
</reference>
<dbReference type="OrthoDB" id="9784378at2"/>
<name>A0A1N7JYR5_9GAMM</name>
<dbReference type="RefSeq" id="WP_084188603.1">
    <property type="nucleotide sequence ID" value="NZ_FTOH01000002.1"/>
</dbReference>
<dbReference type="EMBL" id="FTOH01000002">
    <property type="protein sequence ID" value="SIS54467.1"/>
    <property type="molecule type" value="Genomic_DNA"/>
</dbReference>
<evidence type="ECO:0000256" key="2">
    <source>
        <dbReference type="ARBA" id="ARBA00022801"/>
    </source>
</evidence>
<keyword evidence="3" id="KW-0408">Iron</keyword>
<dbReference type="InterPro" id="IPR004843">
    <property type="entry name" value="Calcineurin-like_PHP"/>
</dbReference>
<gene>
    <name evidence="6" type="ORF">SAMN05421686_102251</name>
</gene>
<dbReference type="InterPro" id="IPR026575">
    <property type="entry name" value="GpdQ/CpdA-like"/>
</dbReference>
<accession>A0A1N7JYR5</accession>
<dbReference type="Proteomes" id="UP000185639">
    <property type="component" value="Unassembled WGS sequence"/>
</dbReference>
<dbReference type="InterPro" id="IPR029052">
    <property type="entry name" value="Metallo-depent_PP-like"/>
</dbReference>
<dbReference type="AlphaFoldDB" id="A0A1N7JYR5"/>
<evidence type="ECO:0000259" key="5">
    <source>
        <dbReference type="Pfam" id="PF00149"/>
    </source>
</evidence>
<dbReference type="STRING" id="484498.SAMN05421686_102251"/>
<dbReference type="SUPFAM" id="SSF56300">
    <property type="entry name" value="Metallo-dependent phosphatases"/>
    <property type="match status" value="1"/>
</dbReference>
<dbReference type="Pfam" id="PF00149">
    <property type="entry name" value="Metallophos"/>
    <property type="match status" value="1"/>
</dbReference>
<comment type="similarity">
    <text evidence="4">Belongs to the cyclic nucleotide phosphodiesterase class-III family.</text>
</comment>
<keyword evidence="1" id="KW-0479">Metal-binding</keyword>
<dbReference type="InterPro" id="IPR050884">
    <property type="entry name" value="CNP_phosphodiesterase-III"/>
</dbReference>
<evidence type="ECO:0000256" key="4">
    <source>
        <dbReference type="ARBA" id="ARBA00025742"/>
    </source>
</evidence>
<evidence type="ECO:0000256" key="3">
    <source>
        <dbReference type="ARBA" id="ARBA00023004"/>
    </source>
</evidence>
<organism evidence="6 7">
    <name type="scientific">Thalassolituus maritimus</name>
    <dbReference type="NCBI Taxonomy" id="484498"/>
    <lineage>
        <taxon>Bacteria</taxon>
        <taxon>Pseudomonadati</taxon>
        <taxon>Pseudomonadota</taxon>
        <taxon>Gammaproteobacteria</taxon>
        <taxon>Oceanospirillales</taxon>
        <taxon>Oceanospirillaceae</taxon>
        <taxon>Thalassolituus</taxon>
    </lineage>
</organism>
<dbReference type="CDD" id="cd07402">
    <property type="entry name" value="MPP_GpdQ"/>
    <property type="match status" value="1"/>
</dbReference>
<evidence type="ECO:0000313" key="7">
    <source>
        <dbReference type="Proteomes" id="UP000185639"/>
    </source>
</evidence>
<protein>
    <submittedName>
        <fullName evidence="6">Icc protein</fullName>
    </submittedName>
</protein>
<dbReference type="PANTHER" id="PTHR42988:SF2">
    <property type="entry name" value="CYCLIC NUCLEOTIDE PHOSPHODIESTERASE CBUA0032-RELATED"/>
    <property type="match status" value="1"/>
</dbReference>
<dbReference type="GO" id="GO:0004112">
    <property type="term" value="F:cyclic-nucleotide phosphodiesterase activity"/>
    <property type="evidence" value="ECO:0007669"/>
    <property type="project" value="InterPro"/>
</dbReference>
<feature type="domain" description="Calcineurin-like phosphoesterase" evidence="5">
    <location>
        <begin position="10"/>
        <end position="199"/>
    </location>
</feature>
<dbReference type="Gene3D" id="3.60.21.10">
    <property type="match status" value="1"/>
</dbReference>
<dbReference type="NCBIfam" id="NF008359">
    <property type="entry name" value="PRK11148.1"/>
    <property type="match status" value="1"/>
</dbReference>
<proteinExistence type="inferred from homology"/>
<keyword evidence="2" id="KW-0378">Hydrolase</keyword>
<keyword evidence="7" id="KW-1185">Reference proteome</keyword>